<comment type="caution">
    <text evidence="3">The sequence shown here is derived from an EMBL/GenBank/DDBJ whole genome shotgun (WGS) entry which is preliminary data.</text>
</comment>
<evidence type="ECO:0000313" key="3">
    <source>
        <dbReference type="EMBL" id="MBK8892171.1"/>
    </source>
</evidence>
<proteinExistence type="inferred from homology"/>
<reference evidence="3" key="1">
    <citation type="submission" date="2020-10" db="EMBL/GenBank/DDBJ databases">
        <title>Connecting structure to function with the recovery of over 1000 high-quality activated sludge metagenome-assembled genomes encoding full-length rRNA genes using long-read sequencing.</title>
        <authorList>
            <person name="Singleton C.M."/>
            <person name="Petriglieri F."/>
            <person name="Kristensen J.M."/>
            <person name="Kirkegaard R.H."/>
            <person name="Michaelsen T.Y."/>
            <person name="Andersen M.H."/>
            <person name="Karst S.M."/>
            <person name="Dueholm M.S."/>
            <person name="Nielsen P.H."/>
            <person name="Albertsen M."/>
        </authorList>
    </citation>
    <scope>NUCLEOTIDE SEQUENCE</scope>
    <source>
        <strain evidence="3">OdNE_18-Q3-R46-58_BAT3C.305</strain>
    </source>
</reference>
<organism evidence="3 4">
    <name type="scientific">Candidatus Dechloromonas phosphorivorans</name>
    <dbReference type="NCBI Taxonomy" id="2899244"/>
    <lineage>
        <taxon>Bacteria</taxon>
        <taxon>Pseudomonadati</taxon>
        <taxon>Pseudomonadota</taxon>
        <taxon>Betaproteobacteria</taxon>
        <taxon>Rhodocyclales</taxon>
        <taxon>Azonexaceae</taxon>
        <taxon>Dechloromonas</taxon>
    </lineage>
</organism>
<name>A0A9D7LQY7_9RHOO</name>
<evidence type="ECO:0000313" key="4">
    <source>
        <dbReference type="Proteomes" id="UP000808146"/>
    </source>
</evidence>
<protein>
    <submittedName>
        <fullName evidence="3">Carbohydrate porin</fullName>
    </submittedName>
</protein>
<comment type="similarity">
    <text evidence="1 2">Belongs to the OprB family.</text>
</comment>
<dbReference type="InterPro" id="IPR007049">
    <property type="entry name" value="Carb-sel_porin_OprB"/>
</dbReference>
<dbReference type="InterPro" id="IPR038673">
    <property type="entry name" value="OprB_sf"/>
</dbReference>
<accession>A0A9D7LQY7</accession>
<evidence type="ECO:0000256" key="2">
    <source>
        <dbReference type="RuleBase" id="RU363072"/>
    </source>
</evidence>
<dbReference type="GO" id="GO:0015288">
    <property type="term" value="F:porin activity"/>
    <property type="evidence" value="ECO:0007669"/>
    <property type="project" value="InterPro"/>
</dbReference>
<dbReference type="AlphaFoldDB" id="A0A9D7LQY7"/>
<gene>
    <name evidence="3" type="ORF">IPN75_18265</name>
</gene>
<sequence length="441" mass="48401">MGARTVLAACLAAAWLSGAPAFASDDDDDDGSPDEAAEAIVGNVVDSDDGVAGQAAEATGEQASDRSPAKIGIVHDSLRRARKKPTVFQTLADDYSDFTTRMEDEYGLTWTFSLSYRQRWQNPATIGTASQALFWPTLNWDIFDSETFGSGSFQFLYYGERRSGAKVTINRKARTLSAELPDYQNKYSQITYTHTLPGEKFAVAVGQYSFFNFDSNDYMADQQNNFINTIFSSNGSSTYPTTGTGAYVQFNATKRLQLVAGGQSVNTEDPSKRPSDGYLSSPYAWLGYAQWTPRFKGLGDAQYSLTLFQAPATAEQARSKGWSINAVQNLNEKWALFGRLNASSDDSGGNKRSFGIGVAINNPLGRADGDQIGIALGSLEQKKPLPLLTLEHTQNTLEAYWNWSLFGGLLLTPDVQYIRNPVFAPTRDNAWIFSLRTTLAF</sequence>
<feature type="chain" id="PRO_5039743924" evidence="2">
    <location>
        <begin position="24"/>
        <end position="441"/>
    </location>
</feature>
<dbReference type="GO" id="GO:0016020">
    <property type="term" value="C:membrane"/>
    <property type="evidence" value="ECO:0007669"/>
    <property type="project" value="InterPro"/>
</dbReference>
<dbReference type="Gene3D" id="2.40.160.180">
    <property type="entry name" value="Carbohydrate-selective porin OprB"/>
    <property type="match status" value="1"/>
</dbReference>
<feature type="signal peptide" evidence="2">
    <location>
        <begin position="1"/>
        <end position="23"/>
    </location>
</feature>
<keyword evidence="2" id="KW-0732">Signal</keyword>
<dbReference type="Proteomes" id="UP000808146">
    <property type="component" value="Unassembled WGS sequence"/>
</dbReference>
<dbReference type="Pfam" id="PF04966">
    <property type="entry name" value="OprB"/>
    <property type="match status" value="1"/>
</dbReference>
<evidence type="ECO:0000256" key="1">
    <source>
        <dbReference type="ARBA" id="ARBA00008769"/>
    </source>
</evidence>
<dbReference type="EMBL" id="JADKBR010000023">
    <property type="protein sequence ID" value="MBK8892171.1"/>
    <property type="molecule type" value="Genomic_DNA"/>
</dbReference>
<dbReference type="GO" id="GO:0008643">
    <property type="term" value="P:carbohydrate transport"/>
    <property type="evidence" value="ECO:0007669"/>
    <property type="project" value="InterPro"/>
</dbReference>